<dbReference type="Proteomes" id="UP001562354">
    <property type="component" value="Unassembled WGS sequence"/>
</dbReference>
<feature type="chain" id="PRO_5046185199" description="Yeast cell wall synthesis Kre9/Knh1-like N-terminal domain-containing protein" evidence="4">
    <location>
        <begin position="22"/>
        <end position="292"/>
    </location>
</feature>
<evidence type="ECO:0000256" key="2">
    <source>
        <dbReference type="SAM" id="MobiDB-lite"/>
    </source>
</evidence>
<name>A0ABR3P4F2_9PEZI</name>
<evidence type="ECO:0000313" key="7">
    <source>
        <dbReference type="Proteomes" id="UP001562354"/>
    </source>
</evidence>
<dbReference type="InterPro" id="IPR018466">
    <property type="entry name" value="Kre9/Knh1-like_N"/>
</dbReference>
<keyword evidence="3" id="KW-0472">Membrane</keyword>
<keyword evidence="1 4" id="KW-0732">Signal</keyword>
<feature type="transmembrane region" description="Helical" evidence="3">
    <location>
        <begin position="270"/>
        <end position="291"/>
    </location>
</feature>
<evidence type="ECO:0000259" key="5">
    <source>
        <dbReference type="Pfam" id="PF10342"/>
    </source>
</evidence>
<accession>A0ABR3P4F2</accession>
<gene>
    <name evidence="6" type="ORF">AAFC00_006129</name>
</gene>
<dbReference type="Pfam" id="PF10342">
    <property type="entry name" value="Kre9_KNH"/>
    <property type="match status" value="1"/>
</dbReference>
<keyword evidence="7" id="KW-1185">Reference proteome</keyword>
<reference evidence="6 7" key="1">
    <citation type="submission" date="2024-07" db="EMBL/GenBank/DDBJ databases">
        <title>Draft sequence of the Neodothiora populina.</title>
        <authorList>
            <person name="Drown D.D."/>
            <person name="Schuette U.S."/>
            <person name="Buechlein A.B."/>
            <person name="Rusch D.R."/>
            <person name="Winton L.W."/>
            <person name="Adams G.A."/>
        </authorList>
    </citation>
    <scope>NUCLEOTIDE SEQUENCE [LARGE SCALE GENOMIC DNA]</scope>
    <source>
        <strain evidence="6 7">CPC 39397</strain>
    </source>
</reference>
<proteinExistence type="predicted"/>
<dbReference type="PANTHER" id="PTHR40633">
    <property type="entry name" value="MATRIX PROTEIN, PUTATIVE (AFU_ORTHOLOGUE AFUA_8G05410)-RELATED"/>
    <property type="match status" value="1"/>
</dbReference>
<protein>
    <recommendedName>
        <fullName evidence="5">Yeast cell wall synthesis Kre9/Knh1-like N-terminal domain-containing protein</fullName>
    </recommendedName>
</protein>
<feature type="domain" description="Yeast cell wall synthesis Kre9/Knh1-like N-terminal" evidence="5">
    <location>
        <begin position="38"/>
        <end position="125"/>
    </location>
</feature>
<feature type="compositionally biased region" description="Low complexity" evidence="2">
    <location>
        <begin position="131"/>
        <end position="158"/>
    </location>
</feature>
<evidence type="ECO:0000256" key="1">
    <source>
        <dbReference type="ARBA" id="ARBA00022729"/>
    </source>
</evidence>
<dbReference type="EMBL" id="JBFMKM010000014">
    <property type="protein sequence ID" value="KAL1297561.1"/>
    <property type="molecule type" value="Genomic_DNA"/>
</dbReference>
<evidence type="ECO:0000256" key="4">
    <source>
        <dbReference type="SAM" id="SignalP"/>
    </source>
</evidence>
<comment type="caution">
    <text evidence="6">The sequence shown here is derived from an EMBL/GenBank/DDBJ whole genome shotgun (WGS) entry which is preliminary data.</text>
</comment>
<feature type="region of interest" description="Disordered" evidence="2">
    <location>
        <begin position="208"/>
        <end position="260"/>
    </location>
</feature>
<keyword evidence="3" id="KW-0812">Transmembrane</keyword>
<dbReference type="GeneID" id="95979828"/>
<dbReference type="InterPro" id="IPR052982">
    <property type="entry name" value="SRP1/TIP1-like"/>
</dbReference>
<evidence type="ECO:0000256" key="3">
    <source>
        <dbReference type="SAM" id="Phobius"/>
    </source>
</evidence>
<dbReference type="PANTHER" id="PTHR40633:SF1">
    <property type="entry name" value="GPI ANCHORED SERINE-THREONINE RICH PROTEIN (AFU_ORTHOLOGUE AFUA_1G03630)"/>
    <property type="match status" value="1"/>
</dbReference>
<sequence>MSPTLTLFTAGLAVFGPVVSAVYTAKGDTPSGNAIYEPGLNSVVPAGKPFTITWDPTTKGKVSLTLCHGPSTNCVTVKTIADSIDNSGNYDWTPTSDLEPSQPTGYGIQLVAEDGTYQYTTQFGISNDQYSSGGSSSASSASASTAETSSAPESASSAHVVTSTPAAKVAAAVTDISESASSVVASATSAASSVASAGASAVTSAASEASATGSNGTTATSSSLPSGSAASMASSLRTSTKTGSSSSSTGSSSASSSGSAAAASSTQTGAAAQLGASFGALAFVAGLVVMVL</sequence>
<dbReference type="RefSeq" id="XP_069197243.1">
    <property type="nucleotide sequence ID" value="XM_069346033.1"/>
</dbReference>
<organism evidence="6 7">
    <name type="scientific">Neodothiora populina</name>
    <dbReference type="NCBI Taxonomy" id="2781224"/>
    <lineage>
        <taxon>Eukaryota</taxon>
        <taxon>Fungi</taxon>
        <taxon>Dikarya</taxon>
        <taxon>Ascomycota</taxon>
        <taxon>Pezizomycotina</taxon>
        <taxon>Dothideomycetes</taxon>
        <taxon>Dothideomycetidae</taxon>
        <taxon>Dothideales</taxon>
        <taxon>Dothioraceae</taxon>
        <taxon>Neodothiora</taxon>
    </lineage>
</organism>
<feature type="region of interest" description="Disordered" evidence="2">
    <location>
        <begin position="130"/>
        <end position="159"/>
    </location>
</feature>
<feature type="signal peptide" evidence="4">
    <location>
        <begin position="1"/>
        <end position="21"/>
    </location>
</feature>
<keyword evidence="3" id="KW-1133">Transmembrane helix</keyword>
<evidence type="ECO:0000313" key="6">
    <source>
        <dbReference type="EMBL" id="KAL1297561.1"/>
    </source>
</evidence>